<evidence type="ECO:0000259" key="1">
    <source>
        <dbReference type="PROSITE" id="PS51819"/>
    </source>
</evidence>
<keyword evidence="3" id="KW-1185">Reference proteome</keyword>
<dbReference type="AlphaFoldDB" id="A0A3S3NY28"/>
<feature type="domain" description="VOC" evidence="1">
    <location>
        <begin position="13"/>
        <end position="135"/>
    </location>
</feature>
<sequence length="190" mass="21583">MFHDMKSCLPLTSLNHISIVCKSVEKSLDFYQNVLGFCPIRRPGSFDFNGAWLFSYGIGIHLLQAENPEDLSEKKEINPKDNHISFQCESMVAVERKLKEMSIDYVQRRVEEGGIFVDQLFFHDPDGFMVEICNCDNLPLVPLGADSPRVCARVGVPFKKNQQSQQQPQIVQCHPTTTTIDVKEDLSLCM</sequence>
<proteinExistence type="predicted"/>
<comment type="caution">
    <text evidence="2">The sequence shown here is derived from an EMBL/GenBank/DDBJ whole genome shotgun (WGS) entry which is preliminary data.</text>
</comment>
<dbReference type="SUPFAM" id="SSF54593">
    <property type="entry name" value="Glyoxalase/Bleomycin resistance protein/Dihydroxybiphenyl dioxygenase"/>
    <property type="match status" value="1"/>
</dbReference>
<dbReference type="PANTHER" id="PTHR46142">
    <property type="match status" value="1"/>
</dbReference>
<dbReference type="CDD" id="cd07245">
    <property type="entry name" value="VOC_like"/>
    <property type="match status" value="1"/>
</dbReference>
<organism evidence="2 3">
    <name type="scientific">Cinnamomum micranthum f. kanehirae</name>
    <dbReference type="NCBI Taxonomy" id="337451"/>
    <lineage>
        <taxon>Eukaryota</taxon>
        <taxon>Viridiplantae</taxon>
        <taxon>Streptophyta</taxon>
        <taxon>Embryophyta</taxon>
        <taxon>Tracheophyta</taxon>
        <taxon>Spermatophyta</taxon>
        <taxon>Magnoliopsida</taxon>
        <taxon>Magnoliidae</taxon>
        <taxon>Laurales</taxon>
        <taxon>Lauraceae</taxon>
        <taxon>Cinnamomum</taxon>
    </lineage>
</organism>
<dbReference type="InterPro" id="IPR029068">
    <property type="entry name" value="Glyas_Bleomycin-R_OHBP_Dase"/>
</dbReference>
<dbReference type="OrthoDB" id="16820at2759"/>
<name>A0A3S3NY28_9MAGN</name>
<dbReference type="Pfam" id="PF00903">
    <property type="entry name" value="Glyoxalase"/>
    <property type="match status" value="1"/>
</dbReference>
<accession>A0A3S3NY28</accession>
<evidence type="ECO:0000313" key="3">
    <source>
        <dbReference type="Proteomes" id="UP000283530"/>
    </source>
</evidence>
<protein>
    <submittedName>
        <fullName evidence="2">Methylmalonyl-CoA epimerase, mitochondrial-like protein</fullName>
    </submittedName>
</protein>
<reference evidence="2 3" key="1">
    <citation type="journal article" date="2019" name="Nat. Plants">
        <title>Stout camphor tree genome fills gaps in understanding of flowering plant genome evolution.</title>
        <authorList>
            <person name="Chaw S.M."/>
            <person name="Liu Y.C."/>
            <person name="Wu Y.W."/>
            <person name="Wang H.Y."/>
            <person name="Lin C.I."/>
            <person name="Wu C.S."/>
            <person name="Ke H.M."/>
            <person name="Chang L.Y."/>
            <person name="Hsu C.Y."/>
            <person name="Yang H.T."/>
            <person name="Sudianto E."/>
            <person name="Hsu M.H."/>
            <person name="Wu K.P."/>
            <person name="Wang L.N."/>
            <person name="Leebens-Mack J.H."/>
            <person name="Tsai I.J."/>
        </authorList>
    </citation>
    <scope>NUCLEOTIDE SEQUENCE [LARGE SCALE GENOMIC DNA]</scope>
    <source>
        <strain evidence="3">cv. Chaw 1501</strain>
        <tissue evidence="2">Young leaves</tissue>
    </source>
</reference>
<gene>
    <name evidence="2" type="ORF">CKAN_00590400</name>
</gene>
<dbReference type="PANTHER" id="PTHR46142:SF3">
    <property type="entry name" value="F18B13.24 PROTEIN"/>
    <property type="match status" value="1"/>
</dbReference>
<dbReference type="InterPro" id="IPR004360">
    <property type="entry name" value="Glyas_Fos-R_dOase_dom"/>
</dbReference>
<evidence type="ECO:0000313" key="2">
    <source>
        <dbReference type="EMBL" id="RWR77417.1"/>
    </source>
</evidence>
<dbReference type="Gene3D" id="3.10.180.10">
    <property type="entry name" value="2,3-Dihydroxybiphenyl 1,2-Dioxygenase, domain 1"/>
    <property type="match status" value="1"/>
</dbReference>
<dbReference type="Proteomes" id="UP000283530">
    <property type="component" value="Unassembled WGS sequence"/>
</dbReference>
<dbReference type="PROSITE" id="PS51819">
    <property type="entry name" value="VOC"/>
    <property type="match status" value="1"/>
</dbReference>
<dbReference type="InterPro" id="IPR037523">
    <property type="entry name" value="VOC_core"/>
</dbReference>
<dbReference type="EMBL" id="QPKB01000002">
    <property type="protein sequence ID" value="RWR77417.1"/>
    <property type="molecule type" value="Genomic_DNA"/>
</dbReference>